<sequence>MRLIVAILVVGVGALAAEPVLTTTGMRLVTYVLLVLATAAAASLAIRSWPRRHPDLCPHCRGRGTTTFVAARRLRTRHCFVCKGTGRT</sequence>
<comment type="caution">
    <text evidence="2">The sequence shown here is derived from an EMBL/GenBank/DDBJ whole genome shotgun (WGS) entry which is preliminary data.</text>
</comment>
<name>A0ABP6T8A9_9ACTN</name>
<keyword evidence="1" id="KW-0812">Transmembrane</keyword>
<dbReference type="EMBL" id="BAAAYN010000047">
    <property type="protein sequence ID" value="GAA3395053.1"/>
    <property type="molecule type" value="Genomic_DNA"/>
</dbReference>
<dbReference type="Proteomes" id="UP001501676">
    <property type="component" value="Unassembled WGS sequence"/>
</dbReference>
<protein>
    <submittedName>
        <fullName evidence="2">Uncharacterized protein</fullName>
    </submittedName>
</protein>
<keyword evidence="1" id="KW-0472">Membrane</keyword>
<keyword evidence="1" id="KW-1133">Transmembrane helix</keyword>
<evidence type="ECO:0000256" key="1">
    <source>
        <dbReference type="SAM" id="Phobius"/>
    </source>
</evidence>
<dbReference type="InterPro" id="IPR036410">
    <property type="entry name" value="HSP_DnaJ_Cys-rich_dom_sf"/>
</dbReference>
<feature type="transmembrane region" description="Helical" evidence="1">
    <location>
        <begin position="26"/>
        <end position="46"/>
    </location>
</feature>
<gene>
    <name evidence="2" type="ORF">GCM10020369_66730</name>
</gene>
<evidence type="ECO:0000313" key="2">
    <source>
        <dbReference type="EMBL" id="GAA3395053.1"/>
    </source>
</evidence>
<accession>A0ABP6T8A9</accession>
<evidence type="ECO:0000313" key="3">
    <source>
        <dbReference type="Proteomes" id="UP001501676"/>
    </source>
</evidence>
<dbReference type="RefSeq" id="WP_345732241.1">
    <property type="nucleotide sequence ID" value="NZ_BAAAYN010000047.1"/>
</dbReference>
<dbReference type="SUPFAM" id="SSF57938">
    <property type="entry name" value="DnaJ/Hsp40 cysteine-rich domain"/>
    <property type="match status" value="1"/>
</dbReference>
<organism evidence="2 3">
    <name type="scientific">Cryptosporangium minutisporangium</name>
    <dbReference type="NCBI Taxonomy" id="113569"/>
    <lineage>
        <taxon>Bacteria</taxon>
        <taxon>Bacillati</taxon>
        <taxon>Actinomycetota</taxon>
        <taxon>Actinomycetes</taxon>
        <taxon>Cryptosporangiales</taxon>
        <taxon>Cryptosporangiaceae</taxon>
        <taxon>Cryptosporangium</taxon>
    </lineage>
</organism>
<proteinExistence type="predicted"/>
<reference evidence="3" key="1">
    <citation type="journal article" date="2019" name="Int. J. Syst. Evol. Microbiol.">
        <title>The Global Catalogue of Microorganisms (GCM) 10K type strain sequencing project: providing services to taxonomists for standard genome sequencing and annotation.</title>
        <authorList>
            <consortium name="The Broad Institute Genomics Platform"/>
            <consortium name="The Broad Institute Genome Sequencing Center for Infectious Disease"/>
            <person name="Wu L."/>
            <person name="Ma J."/>
        </authorList>
    </citation>
    <scope>NUCLEOTIDE SEQUENCE [LARGE SCALE GENOMIC DNA]</scope>
    <source>
        <strain evidence="3">JCM 9458</strain>
    </source>
</reference>
<keyword evidence="3" id="KW-1185">Reference proteome</keyword>